<keyword evidence="9" id="KW-1185">Reference proteome</keyword>
<keyword evidence="3" id="KW-0732">Signal</keyword>
<evidence type="ECO:0000313" key="8">
    <source>
        <dbReference type="EMBL" id="PRD46558.1"/>
    </source>
</evidence>
<dbReference type="EMBL" id="PVBQ01000012">
    <property type="protein sequence ID" value="PRD46558.1"/>
    <property type="molecule type" value="Genomic_DNA"/>
</dbReference>
<gene>
    <name evidence="8" type="ORF">C5745_14450</name>
</gene>
<comment type="similarity">
    <text evidence="2">Belongs to the SusD family.</text>
</comment>
<keyword evidence="5" id="KW-0998">Cell outer membrane</keyword>
<evidence type="ECO:0000313" key="9">
    <source>
        <dbReference type="Proteomes" id="UP000239711"/>
    </source>
</evidence>
<comment type="subcellular location">
    <subcellularLocation>
        <location evidence="1">Cell outer membrane</location>
    </subcellularLocation>
</comment>
<dbReference type="RefSeq" id="WP_105717721.1">
    <property type="nucleotide sequence ID" value="NZ_PVBQ01000012.1"/>
</dbReference>
<dbReference type="AlphaFoldDB" id="A0A2S9J1B0"/>
<evidence type="ECO:0000259" key="7">
    <source>
        <dbReference type="Pfam" id="PF14322"/>
    </source>
</evidence>
<dbReference type="PROSITE" id="PS51257">
    <property type="entry name" value="PROKAR_LIPOPROTEIN"/>
    <property type="match status" value="1"/>
</dbReference>
<dbReference type="OrthoDB" id="5694214at2"/>
<evidence type="ECO:0000256" key="1">
    <source>
        <dbReference type="ARBA" id="ARBA00004442"/>
    </source>
</evidence>
<comment type="caution">
    <text evidence="8">The sequence shown here is derived from an EMBL/GenBank/DDBJ whole genome shotgun (WGS) entry which is preliminary data.</text>
</comment>
<accession>A0A2S9J1B0</accession>
<proteinExistence type="inferred from homology"/>
<dbReference type="Pfam" id="PF07980">
    <property type="entry name" value="SusD_RagB"/>
    <property type="match status" value="1"/>
</dbReference>
<evidence type="ECO:0000256" key="4">
    <source>
        <dbReference type="ARBA" id="ARBA00023136"/>
    </source>
</evidence>
<dbReference type="InterPro" id="IPR011990">
    <property type="entry name" value="TPR-like_helical_dom_sf"/>
</dbReference>
<dbReference type="GO" id="GO:0009279">
    <property type="term" value="C:cell outer membrane"/>
    <property type="evidence" value="ECO:0007669"/>
    <property type="project" value="UniProtKB-SubCell"/>
</dbReference>
<dbReference type="InterPro" id="IPR033985">
    <property type="entry name" value="SusD-like_N"/>
</dbReference>
<evidence type="ECO:0000259" key="6">
    <source>
        <dbReference type="Pfam" id="PF07980"/>
    </source>
</evidence>
<keyword evidence="4" id="KW-0472">Membrane</keyword>
<sequence>MKKIFFLYGMLLLGMTTSCEKFLTREPENEIGSINFMTKEADLELYANGFIQRHMPSEEALAWGDQYSDITATRTSTSFLIRDTWTADLQGGWSGGSSGTWSELRNVNYFLDNLPKARANVSDEVYRHYEGVGRFWRAYFYYGMVQTFGDVPWYEKALEVDEQELLMKPRDSREYVMQKVLEDLNFASENCSIDPKYVASSTVVNKWVALAFKSRVCLFEGTYRKYHPKNPSTGKDWENGGQSVDLFLREAVNAAQILMDAQVYGLVNNSSNVSTQYRSLFTSEALNTREVILGIKFQTDVRMHSMTWKLFSASFGNNWSLTQDFVNHYLHLDGSRFTDDPNYMTKNYQENFVNRDNRLKQTVVGPDYERRVGGAVREDAPNFALTSTGYQLIKWAIDDDVHVGIATSNNSVSMFRYAEVLLNYAEAKAELGEFGISEWNNSIRVLRERAGVDGAPPTSVDPYLANYYHNVSDMWLLEIRRERTVELVHENLRYDDLMRWRLGEKTAQTWNGIYFAAKDTPYDLNNDGIMDVAVVDAEPPAASRVPGVVYVVLGSTYRLTNGTSGNLQFGFQQSREWSERKYLRPIPTTALQMNNNLEQNYHWK</sequence>
<dbReference type="InterPro" id="IPR012944">
    <property type="entry name" value="SusD_RagB_dom"/>
</dbReference>
<dbReference type="Proteomes" id="UP000239711">
    <property type="component" value="Unassembled WGS sequence"/>
</dbReference>
<name>A0A2S9J1B0_9SPHI</name>
<evidence type="ECO:0000256" key="2">
    <source>
        <dbReference type="ARBA" id="ARBA00006275"/>
    </source>
</evidence>
<evidence type="ECO:0000256" key="5">
    <source>
        <dbReference type="ARBA" id="ARBA00023237"/>
    </source>
</evidence>
<feature type="domain" description="SusD-like N-terminal" evidence="7">
    <location>
        <begin position="100"/>
        <end position="218"/>
    </location>
</feature>
<evidence type="ECO:0000256" key="3">
    <source>
        <dbReference type="ARBA" id="ARBA00022729"/>
    </source>
</evidence>
<protein>
    <submittedName>
        <fullName evidence="8">RagB/SusD family nutrient uptake outer membrane protein</fullName>
    </submittedName>
</protein>
<dbReference type="Pfam" id="PF14322">
    <property type="entry name" value="SusD-like_3"/>
    <property type="match status" value="1"/>
</dbReference>
<organism evidence="8 9">
    <name type="scientific">Sphingobacterium haloxyli</name>
    <dbReference type="NCBI Taxonomy" id="2100533"/>
    <lineage>
        <taxon>Bacteria</taxon>
        <taxon>Pseudomonadati</taxon>
        <taxon>Bacteroidota</taxon>
        <taxon>Sphingobacteriia</taxon>
        <taxon>Sphingobacteriales</taxon>
        <taxon>Sphingobacteriaceae</taxon>
        <taxon>Sphingobacterium</taxon>
    </lineage>
</organism>
<dbReference type="SUPFAM" id="SSF48452">
    <property type="entry name" value="TPR-like"/>
    <property type="match status" value="1"/>
</dbReference>
<dbReference type="Gene3D" id="1.25.40.390">
    <property type="match status" value="1"/>
</dbReference>
<feature type="domain" description="RagB/SusD" evidence="6">
    <location>
        <begin position="315"/>
        <end position="603"/>
    </location>
</feature>
<reference evidence="8 9" key="1">
    <citation type="submission" date="2018-02" db="EMBL/GenBank/DDBJ databases">
        <title>The draft genome of Sphingobacterium sp. 5JN-11.</title>
        <authorList>
            <person name="Liu L."/>
            <person name="Li L."/>
            <person name="Liang L."/>
            <person name="Zhang X."/>
            <person name="Wang T."/>
        </authorList>
    </citation>
    <scope>NUCLEOTIDE SEQUENCE [LARGE SCALE GENOMIC DNA]</scope>
    <source>
        <strain evidence="8 9">5JN-11</strain>
    </source>
</reference>